<dbReference type="SMART" id="SM00491">
    <property type="entry name" value="HELICc2"/>
    <property type="match status" value="1"/>
</dbReference>
<dbReference type="SUPFAM" id="SSF52540">
    <property type="entry name" value="P-loop containing nucleoside triphosphate hydrolases"/>
    <property type="match status" value="1"/>
</dbReference>
<evidence type="ECO:0000256" key="1">
    <source>
        <dbReference type="ARBA" id="ARBA00022741"/>
    </source>
</evidence>
<organism evidence="6 7">
    <name type="scientific">Diaphorobacter ruginosibacter</name>
    <dbReference type="NCBI Taxonomy" id="1715720"/>
    <lineage>
        <taxon>Bacteria</taxon>
        <taxon>Pseudomonadati</taxon>
        <taxon>Pseudomonadota</taxon>
        <taxon>Betaproteobacteria</taxon>
        <taxon>Burkholderiales</taxon>
        <taxon>Comamonadaceae</taxon>
        <taxon>Diaphorobacter</taxon>
    </lineage>
</organism>
<dbReference type="GO" id="GO:0006281">
    <property type="term" value="P:DNA repair"/>
    <property type="evidence" value="ECO:0007669"/>
    <property type="project" value="TreeGrafter"/>
</dbReference>
<keyword evidence="6" id="KW-0347">Helicase</keyword>
<evidence type="ECO:0000313" key="7">
    <source>
        <dbReference type="Proteomes" id="UP000515811"/>
    </source>
</evidence>
<accession>A0A7G9RVE7</accession>
<keyword evidence="2" id="KW-0378">Hydrolase</keyword>
<comment type="similarity">
    <text evidence="4">Belongs to the helicase family. DinG subfamily.</text>
</comment>
<evidence type="ECO:0000256" key="3">
    <source>
        <dbReference type="ARBA" id="ARBA00022840"/>
    </source>
</evidence>
<dbReference type="Gene3D" id="3.40.50.300">
    <property type="entry name" value="P-loop containing nucleotide triphosphate hydrolases"/>
    <property type="match status" value="2"/>
</dbReference>
<feature type="domain" description="Helicase ATP-binding" evidence="5">
    <location>
        <begin position="1"/>
        <end position="263"/>
    </location>
</feature>
<dbReference type="EMBL" id="CP060714">
    <property type="protein sequence ID" value="QNN59572.1"/>
    <property type="molecule type" value="Genomic_DNA"/>
</dbReference>
<dbReference type="GO" id="GO:0016818">
    <property type="term" value="F:hydrolase activity, acting on acid anhydrides, in phosphorus-containing anhydrides"/>
    <property type="evidence" value="ECO:0007669"/>
    <property type="project" value="InterPro"/>
</dbReference>
<keyword evidence="1" id="KW-0547">Nucleotide-binding</keyword>
<evidence type="ECO:0000256" key="4">
    <source>
        <dbReference type="ARBA" id="ARBA00038058"/>
    </source>
</evidence>
<reference evidence="6 7" key="1">
    <citation type="submission" date="2020-08" db="EMBL/GenBank/DDBJ databases">
        <title>Genome sequence of Diaphorobacter ruginosibacter DSM 27467T.</title>
        <authorList>
            <person name="Hyun D.-W."/>
            <person name="Bae J.-W."/>
        </authorList>
    </citation>
    <scope>NUCLEOTIDE SEQUENCE [LARGE SCALE GENOMIC DNA]</scope>
    <source>
        <strain evidence="6 7">DSM 27467</strain>
    </source>
</reference>
<keyword evidence="3" id="KW-0067">ATP-binding</keyword>
<gene>
    <name evidence="6" type="ORF">H9K76_10440</name>
</gene>
<dbReference type="Pfam" id="PF00270">
    <property type="entry name" value="DEAD"/>
    <property type="match status" value="1"/>
</dbReference>
<dbReference type="PANTHER" id="PTHR11472">
    <property type="entry name" value="DNA REPAIR DEAD HELICASE RAD3/XP-D SUBFAMILY MEMBER"/>
    <property type="match status" value="1"/>
</dbReference>
<dbReference type="PROSITE" id="PS51193">
    <property type="entry name" value="HELICASE_ATP_BIND_2"/>
    <property type="match status" value="1"/>
</dbReference>
<dbReference type="InterPro" id="IPR027417">
    <property type="entry name" value="P-loop_NTPase"/>
</dbReference>
<protein>
    <submittedName>
        <fullName evidence="6">ATP-dependent DNA helicase</fullName>
    </submittedName>
</protein>
<sequence length="675" mass="72919">MARAVTETVESGGCLVVEAGTGIGKTYAYLVPALLSGARVLVSTSTKALQEQLVHRDLPRLVEILNRHQSLHRRVALLKGRANYLCLHRLEQAWAHRADATDAGANTAALDDVRRWAQSTRSGDLAELPSPSLDAHTKAQVTSTRENCLAGRCPRFGDCHVYRARRQAAVADVAVVNHALFMADQAGVGEGESDLLAHARVIVFDEAHSLNAVGQQAFGQACSARQLQGLAQDLHDVGGHLVGGLRDWAALRDEVMGASRRLMGACAHLPLGARIAWRGEAPDGIEPSAWQSVVQTMVSTLRHVLAALDDVAEQSPDIARLHQRAVSLLEVLSNLGRPEEGGQVRWLECSIDDVRLQQTPFRAGPSLQALWATAMPSVPQAGAQPDASAWDEPVSAEEAHSATVGGELPRSFIFTSATLGTNDALDCFTGPLGLEGARTLRLGSPFDYAAQASLYIPAFLPSANDPQHAGALADWLAEPVLRLGGRTLVLTTSLRAMHIIAERLARSLAPAIEDGRIELLVQGQNTHSWIAERFQHRGNGCVLVASQSYWQGFDVPGDALQMVVIDKLPFPVPTDPLVEAYSEYLQEQGRNPFKEHALQEAALALRQGAGRLIRSERDSGLLVVADARLAKGYGKWLQRQLPPMRVLASEAECQEQVDRLTRTSTTDHPSCGSRT</sequence>
<dbReference type="InterPro" id="IPR011545">
    <property type="entry name" value="DEAD/DEAH_box_helicase_dom"/>
</dbReference>
<keyword evidence="7" id="KW-1185">Reference proteome</keyword>
<dbReference type="Proteomes" id="UP000515811">
    <property type="component" value="Chromosome"/>
</dbReference>
<proteinExistence type="inferred from homology"/>
<dbReference type="InterPro" id="IPR006555">
    <property type="entry name" value="ATP-dep_Helicase_C"/>
</dbReference>
<dbReference type="InterPro" id="IPR045028">
    <property type="entry name" value="DinG/Rad3-like"/>
</dbReference>
<dbReference type="Pfam" id="PF13307">
    <property type="entry name" value="Helicase_C_2"/>
    <property type="match status" value="1"/>
</dbReference>
<evidence type="ECO:0000259" key="5">
    <source>
        <dbReference type="PROSITE" id="PS51193"/>
    </source>
</evidence>
<dbReference type="PANTHER" id="PTHR11472:SF34">
    <property type="entry name" value="REGULATOR OF TELOMERE ELONGATION HELICASE 1"/>
    <property type="match status" value="1"/>
</dbReference>
<evidence type="ECO:0000256" key="2">
    <source>
        <dbReference type="ARBA" id="ARBA00022801"/>
    </source>
</evidence>
<dbReference type="GO" id="GO:0005524">
    <property type="term" value="F:ATP binding"/>
    <property type="evidence" value="ECO:0007669"/>
    <property type="project" value="UniProtKB-KW"/>
</dbReference>
<dbReference type="KEGG" id="drg:H9K76_10440"/>
<evidence type="ECO:0000313" key="6">
    <source>
        <dbReference type="EMBL" id="QNN59572.1"/>
    </source>
</evidence>
<dbReference type="InterPro" id="IPR014013">
    <property type="entry name" value="Helic_SF1/SF2_ATP-bd_DinG/Rad3"/>
</dbReference>
<name>A0A7G9RVE7_9BURK</name>
<dbReference type="GO" id="GO:0003676">
    <property type="term" value="F:nucleic acid binding"/>
    <property type="evidence" value="ECO:0007669"/>
    <property type="project" value="InterPro"/>
</dbReference>
<dbReference type="AlphaFoldDB" id="A0A7G9RVE7"/>
<dbReference type="GO" id="GO:0003678">
    <property type="term" value="F:DNA helicase activity"/>
    <property type="evidence" value="ECO:0007669"/>
    <property type="project" value="TreeGrafter"/>
</dbReference>